<dbReference type="Gene3D" id="3.20.20.70">
    <property type="entry name" value="Aldolase class I"/>
    <property type="match status" value="1"/>
</dbReference>
<dbReference type="AlphaFoldDB" id="A0A5D0MYR1"/>
<evidence type="ECO:0000256" key="4">
    <source>
        <dbReference type="ARBA" id="ARBA00022723"/>
    </source>
</evidence>
<dbReference type="PANTHER" id="PTHR43583:SF1">
    <property type="entry name" value="2-IMINOACETATE SYNTHASE"/>
    <property type="match status" value="1"/>
</dbReference>
<evidence type="ECO:0000256" key="1">
    <source>
        <dbReference type="ARBA" id="ARBA00001966"/>
    </source>
</evidence>
<accession>A0A5D0MYR1</accession>
<comment type="caution">
    <text evidence="8">The sequence shown here is derived from an EMBL/GenBank/DDBJ whole genome shotgun (WGS) entry which is preliminary data.</text>
</comment>
<dbReference type="Pfam" id="PF06968">
    <property type="entry name" value="BATS"/>
    <property type="match status" value="1"/>
</dbReference>
<dbReference type="InterPro" id="IPR034428">
    <property type="entry name" value="ThiH/NoCL/HydG-like"/>
</dbReference>
<dbReference type="InterPro" id="IPR012726">
    <property type="entry name" value="ThiH"/>
</dbReference>
<dbReference type="Proteomes" id="UP000323337">
    <property type="component" value="Unassembled WGS sequence"/>
</dbReference>
<evidence type="ECO:0000313" key="8">
    <source>
        <dbReference type="EMBL" id="TYB37320.1"/>
    </source>
</evidence>
<feature type="domain" description="Radical SAM core" evidence="7">
    <location>
        <begin position="71"/>
        <end position="306"/>
    </location>
</feature>
<dbReference type="GO" id="GO:0005506">
    <property type="term" value="F:iron ion binding"/>
    <property type="evidence" value="ECO:0007669"/>
    <property type="project" value="InterPro"/>
</dbReference>
<dbReference type="SFLD" id="SFLDS00029">
    <property type="entry name" value="Radical_SAM"/>
    <property type="match status" value="1"/>
</dbReference>
<protein>
    <submittedName>
        <fullName evidence="8">2-iminoacetate synthase ThiH</fullName>
        <ecNumber evidence="8">4.1.99.19</ecNumber>
    </submittedName>
</protein>
<evidence type="ECO:0000259" key="7">
    <source>
        <dbReference type="PROSITE" id="PS51918"/>
    </source>
</evidence>
<keyword evidence="5" id="KW-0408">Iron</keyword>
<sequence>MSFYNILQEIYTWDRIKNFIYSRESIHVENTLLKADKSAEDFATLLSPAAEDFLEEMASIASKITRQRFGKTIKLYAPIYLSNECTNSCVYCGFNRKNNIERKTLSFDEIEKEASFIASQGIRHILLVSGESPNVVGMEYLKAAVNICKKYFSSISIEIYPLSWQHYHELYKEGVDGLTIYQETYNKETYSQVHPAGRKRDYLWRLETPERGAQAGIRTVGIGALMGLEDFRTEEFFVGMHADYLMKNYWKTHFTISFPRIRKAAGNFTPHQFISDKNLVQCMLALRIFKNDAGLVISTREPADFRDNILPLGVTQMSAGSKTEPGGYHNEKHTGEQFEVEDNRSVAEFVKSLKDKGFDPVNKDWDRAFLNTAS</sequence>
<dbReference type="CDD" id="cd01335">
    <property type="entry name" value="Radical_SAM"/>
    <property type="match status" value="1"/>
</dbReference>
<name>A0A5D0MYR1_FLESI</name>
<dbReference type="SFLD" id="SFLDG01060">
    <property type="entry name" value="BATS_domain_containing"/>
    <property type="match status" value="1"/>
</dbReference>
<proteinExistence type="predicted"/>
<dbReference type="EMBL" id="VSIV01000004">
    <property type="protein sequence ID" value="TYB37320.1"/>
    <property type="molecule type" value="Genomic_DNA"/>
</dbReference>
<dbReference type="SMART" id="SM00876">
    <property type="entry name" value="BATS"/>
    <property type="match status" value="1"/>
</dbReference>
<comment type="cofactor">
    <cofactor evidence="1">
        <name>[4Fe-4S] cluster</name>
        <dbReference type="ChEBI" id="CHEBI:49883"/>
    </cofactor>
</comment>
<keyword evidence="4" id="KW-0479">Metal-binding</keyword>
<dbReference type="Pfam" id="PF04055">
    <property type="entry name" value="Radical_SAM"/>
    <property type="match status" value="1"/>
</dbReference>
<dbReference type="PROSITE" id="PS51918">
    <property type="entry name" value="RADICAL_SAM"/>
    <property type="match status" value="1"/>
</dbReference>
<evidence type="ECO:0000256" key="6">
    <source>
        <dbReference type="ARBA" id="ARBA00023014"/>
    </source>
</evidence>
<dbReference type="EC" id="4.1.99.19" evidence="8"/>
<keyword evidence="8" id="KW-0456">Lyase</keyword>
<dbReference type="PANTHER" id="PTHR43583">
    <property type="entry name" value="2-IMINOACETATE SYNTHASE"/>
    <property type="match status" value="1"/>
</dbReference>
<dbReference type="InterPro" id="IPR013785">
    <property type="entry name" value="Aldolase_TIM"/>
</dbReference>
<keyword evidence="6" id="KW-0411">Iron-sulfur</keyword>
<dbReference type="SFLD" id="SFLDG01081">
    <property type="entry name" value="cleavage_of_the_Ca-Cb_bond_in"/>
    <property type="match status" value="1"/>
</dbReference>
<organism evidence="8 9">
    <name type="scientific">Flexistipes sinusarabici</name>
    <dbReference type="NCBI Taxonomy" id="2352"/>
    <lineage>
        <taxon>Bacteria</taxon>
        <taxon>Pseudomonadati</taxon>
        <taxon>Deferribacterota</taxon>
        <taxon>Deferribacteres</taxon>
        <taxon>Deferribacterales</taxon>
        <taxon>Flexistipitaceae</taxon>
        <taxon>Flexistipes</taxon>
    </lineage>
</organism>
<dbReference type="GO" id="GO:0051539">
    <property type="term" value="F:4 iron, 4 sulfur cluster binding"/>
    <property type="evidence" value="ECO:0007669"/>
    <property type="project" value="UniProtKB-KW"/>
</dbReference>
<dbReference type="InterPro" id="IPR058240">
    <property type="entry name" value="rSAM_sf"/>
</dbReference>
<keyword evidence="2" id="KW-0004">4Fe-4S</keyword>
<dbReference type="SFLD" id="SFLDF00301">
    <property type="entry name" value="2-iminoacetate_synthase_(ThiH)"/>
    <property type="match status" value="1"/>
</dbReference>
<evidence type="ECO:0000256" key="5">
    <source>
        <dbReference type="ARBA" id="ARBA00023004"/>
    </source>
</evidence>
<dbReference type="GO" id="GO:0036355">
    <property type="term" value="F:2-iminoacetate synthase activity"/>
    <property type="evidence" value="ECO:0007669"/>
    <property type="project" value="UniProtKB-EC"/>
</dbReference>
<evidence type="ECO:0000256" key="2">
    <source>
        <dbReference type="ARBA" id="ARBA00022485"/>
    </source>
</evidence>
<evidence type="ECO:0000256" key="3">
    <source>
        <dbReference type="ARBA" id="ARBA00022691"/>
    </source>
</evidence>
<dbReference type="SUPFAM" id="SSF102114">
    <property type="entry name" value="Radical SAM enzymes"/>
    <property type="match status" value="1"/>
</dbReference>
<dbReference type="NCBIfam" id="TIGR02351">
    <property type="entry name" value="thiH"/>
    <property type="match status" value="1"/>
</dbReference>
<dbReference type="InterPro" id="IPR010722">
    <property type="entry name" value="BATS_dom"/>
</dbReference>
<dbReference type="InterPro" id="IPR007197">
    <property type="entry name" value="rSAM"/>
</dbReference>
<keyword evidence="3" id="KW-0949">S-adenosyl-L-methionine</keyword>
<reference evidence="8 9" key="1">
    <citation type="submission" date="2019-08" db="EMBL/GenBank/DDBJ databases">
        <title>Genomic characterization of a novel candidate phylum (ARYD3) from a high temperature, high salinity tertiary oil reservoir in north central Oklahoma, USA.</title>
        <authorList>
            <person name="Youssef N.H."/>
            <person name="Yadav A."/>
            <person name="Elshahed M.S."/>
        </authorList>
    </citation>
    <scope>NUCLEOTIDE SEQUENCE [LARGE SCALE GENOMIC DNA]</scope>
    <source>
        <strain evidence="8">ARYD1</strain>
    </source>
</reference>
<evidence type="ECO:0000313" key="9">
    <source>
        <dbReference type="Proteomes" id="UP000323337"/>
    </source>
</evidence>
<gene>
    <name evidence="8" type="primary">thiH</name>
    <name evidence="8" type="ORF">FXF49_00195</name>
</gene>
<dbReference type="RefSeq" id="WP_303699893.1">
    <property type="nucleotide sequence ID" value="NZ_VSIV01000004.1"/>
</dbReference>